<reference evidence="1 2" key="1">
    <citation type="submission" date="2020-08" db="EMBL/GenBank/DDBJ databases">
        <title>Genomic Encyclopedia of Type Strains, Phase IV (KMG-IV): sequencing the most valuable type-strain genomes for metagenomic binning, comparative biology and taxonomic classification.</title>
        <authorList>
            <person name="Goeker M."/>
        </authorList>
    </citation>
    <scope>NUCLEOTIDE SEQUENCE [LARGE SCALE GENOMIC DNA]</scope>
    <source>
        <strain evidence="1 2">DSM 12252</strain>
    </source>
</reference>
<dbReference type="EMBL" id="JACHIG010000016">
    <property type="protein sequence ID" value="MBB5035414.1"/>
    <property type="molecule type" value="Genomic_DNA"/>
</dbReference>
<comment type="caution">
    <text evidence="1">The sequence shown here is derived from an EMBL/GenBank/DDBJ whole genome shotgun (WGS) entry which is preliminary data.</text>
</comment>
<name>A0A7W7YFX8_9BACT</name>
<dbReference type="RefSeq" id="WP_184344186.1">
    <property type="nucleotide sequence ID" value="NZ_JACHIG010000016.1"/>
</dbReference>
<protein>
    <recommendedName>
        <fullName evidence="3">Glycoside hydrolase 123 C-terminal domain-containing protein</fullName>
    </recommendedName>
</protein>
<evidence type="ECO:0000313" key="1">
    <source>
        <dbReference type="EMBL" id="MBB5035414.1"/>
    </source>
</evidence>
<evidence type="ECO:0000313" key="2">
    <source>
        <dbReference type="Proteomes" id="UP000590740"/>
    </source>
</evidence>
<evidence type="ECO:0008006" key="3">
    <source>
        <dbReference type="Google" id="ProtNLM"/>
    </source>
</evidence>
<proteinExistence type="predicted"/>
<accession>A0A7W7YFX8</accession>
<gene>
    <name evidence="1" type="ORF">HNQ65_005024</name>
</gene>
<keyword evidence="2" id="KW-1185">Reference proteome</keyword>
<dbReference type="AlphaFoldDB" id="A0A7W7YFX8"/>
<dbReference type="Proteomes" id="UP000590740">
    <property type="component" value="Unassembled WGS sequence"/>
</dbReference>
<sequence length="584" mass="65197">MKALSLLFLAIPALTVGQPLSVSFCDGMTRISRNGTAPASSGYTVHAARGEWEPLQIIVTATPEQLKGLKVQATGIAKEGSGALLPAPLVLREHYVRVSHSTPRAPLPPGDYPDALVPLDMPVQEISGAEVVNQPFWVDVFVPYTAASGAYGGQVRFEFADGTVALAGYTLEVWDFDLPVVPSLRTSIMTTVRHVAQVHGLDYNDKPPSAAHASVLDAYYDMLAAHRLSVDQIYGSYPDADTGKLDEEKVERALRKHLLHRHCNSIGLPIWPKWPFKDPLGQDREAAMSYVAQWMKVLARIRCESRGYVIMGDLDEPNDRAAYDTVRSWGQFFNEVEKRHGVRVPLHVTEQPSPEKSEWGSLVGAVDIWGPHFSEVWKDMEWAGGRHDIALRHQSGDEVWTYAALVQMPDAWEQQHGRPEKLVKSFPPVWAVDYPPMTHRIMGWLLPKHGITGLEYWDTIFAAEGVDVWKDAGTFKAPDGAVYNGDGSFIYPATEERQGRHAPVASMRLKWLRETVEDYDYLMLARQLGLEDEARRLTERFVRGFGDWDDNTGALLEARQQLGALIQSAQRRKQTAGRQGGEQQ</sequence>
<organism evidence="1 2">
    <name type="scientific">Prosthecobacter vanneervenii</name>
    <dbReference type="NCBI Taxonomy" id="48466"/>
    <lineage>
        <taxon>Bacteria</taxon>
        <taxon>Pseudomonadati</taxon>
        <taxon>Verrucomicrobiota</taxon>
        <taxon>Verrucomicrobiia</taxon>
        <taxon>Verrucomicrobiales</taxon>
        <taxon>Verrucomicrobiaceae</taxon>
        <taxon>Prosthecobacter</taxon>
    </lineage>
</organism>